<dbReference type="OrthoDB" id="5088000at2759"/>
<reference evidence="2" key="1">
    <citation type="journal article" date="2021" name="Nat. Commun.">
        <title>Genetic determinants of endophytism in the Arabidopsis root mycobiome.</title>
        <authorList>
            <person name="Mesny F."/>
            <person name="Miyauchi S."/>
            <person name="Thiergart T."/>
            <person name="Pickel B."/>
            <person name="Atanasova L."/>
            <person name="Karlsson M."/>
            <person name="Huettel B."/>
            <person name="Barry K.W."/>
            <person name="Haridas S."/>
            <person name="Chen C."/>
            <person name="Bauer D."/>
            <person name="Andreopoulos W."/>
            <person name="Pangilinan J."/>
            <person name="LaButti K."/>
            <person name="Riley R."/>
            <person name="Lipzen A."/>
            <person name="Clum A."/>
            <person name="Drula E."/>
            <person name="Henrissat B."/>
            <person name="Kohler A."/>
            <person name="Grigoriev I.V."/>
            <person name="Martin F.M."/>
            <person name="Hacquard S."/>
        </authorList>
    </citation>
    <scope>NUCLEOTIDE SEQUENCE</scope>
    <source>
        <strain evidence="2">MPI-SDFR-AT-0068</strain>
    </source>
</reference>
<feature type="compositionally biased region" description="Polar residues" evidence="1">
    <location>
        <begin position="231"/>
        <end position="240"/>
    </location>
</feature>
<organism evidence="2 3">
    <name type="scientific">Fusarium tricinctum</name>
    <dbReference type="NCBI Taxonomy" id="61284"/>
    <lineage>
        <taxon>Eukaryota</taxon>
        <taxon>Fungi</taxon>
        <taxon>Dikarya</taxon>
        <taxon>Ascomycota</taxon>
        <taxon>Pezizomycotina</taxon>
        <taxon>Sordariomycetes</taxon>
        <taxon>Hypocreomycetidae</taxon>
        <taxon>Hypocreales</taxon>
        <taxon>Nectriaceae</taxon>
        <taxon>Fusarium</taxon>
        <taxon>Fusarium tricinctum species complex</taxon>
    </lineage>
</organism>
<dbReference type="Proteomes" id="UP000813427">
    <property type="component" value="Unassembled WGS sequence"/>
</dbReference>
<accession>A0A8K0WAI6</accession>
<dbReference type="EMBL" id="JAGPXF010000005">
    <property type="protein sequence ID" value="KAH7242176.1"/>
    <property type="molecule type" value="Genomic_DNA"/>
</dbReference>
<evidence type="ECO:0000313" key="2">
    <source>
        <dbReference type="EMBL" id="KAH7242176.1"/>
    </source>
</evidence>
<gene>
    <name evidence="2" type="ORF">BKA59DRAFT_480153</name>
</gene>
<name>A0A8K0WAI6_9HYPO</name>
<feature type="compositionally biased region" description="Polar residues" evidence="1">
    <location>
        <begin position="180"/>
        <end position="194"/>
    </location>
</feature>
<feature type="region of interest" description="Disordered" evidence="1">
    <location>
        <begin position="139"/>
        <end position="332"/>
    </location>
</feature>
<protein>
    <submittedName>
        <fullName evidence="2">Uncharacterized protein</fullName>
    </submittedName>
</protein>
<proteinExistence type="predicted"/>
<evidence type="ECO:0000256" key="1">
    <source>
        <dbReference type="SAM" id="MobiDB-lite"/>
    </source>
</evidence>
<evidence type="ECO:0000313" key="3">
    <source>
        <dbReference type="Proteomes" id="UP000813427"/>
    </source>
</evidence>
<feature type="compositionally biased region" description="Polar residues" evidence="1">
    <location>
        <begin position="265"/>
        <end position="274"/>
    </location>
</feature>
<keyword evidence="3" id="KW-1185">Reference proteome</keyword>
<comment type="caution">
    <text evidence="2">The sequence shown here is derived from an EMBL/GenBank/DDBJ whole genome shotgun (WGS) entry which is preliminary data.</text>
</comment>
<dbReference type="AlphaFoldDB" id="A0A8K0WAI6"/>
<feature type="compositionally biased region" description="Polar residues" evidence="1">
    <location>
        <begin position="292"/>
        <end position="306"/>
    </location>
</feature>
<sequence>MALASCGCSLERYYRIAFDNTDSIKTEHVIITHLKRKDTRNSVTAFLPTLETFPSDFITTRGITGYNLLDYNKRVHRRGLVEMAHEYLCVRDNGSVYWPAWASHPNSLQYPRDSDEIYYDIIWFFARYNNKRIKKRIRSKLPLRQHQPRSAVHHSESPSPSLDDPLTSRYESPADDGDSLPSSPSTSATQNTIPNAPRNERRRTNFGQRLSPDELAEDHYSQPDAQREHLSQLQQEQDSLNRMALDRQPSPQPIHFAPAVIPPVTTVSTGTQTFDQDELRPAREQNAPPPSSINTNSASQESNQAHNNRDNRTHPPSSIEEIERPHSPPLARPRNARLVVGCTIDLVVSYDFIPGCNIRLPRAWNIFSYSLKQLFDEVKWQTNFQWLLIMLQAPSTSPGVRNPCFMERVLINDERKFQTVLRRFKLQAESLKSCYTQLNKNAVIEICFEPLVNGHTHSVHFDAWCRHMN</sequence>
<feature type="compositionally biased region" description="Basic and acidic residues" evidence="1">
    <location>
        <begin position="217"/>
        <end position="230"/>
    </location>
</feature>